<dbReference type="RefSeq" id="WP_350785653.1">
    <property type="nucleotide sequence ID" value="NZ_JBEPEK010000286.1"/>
</dbReference>
<dbReference type="EMBL" id="JBEPEK010000286">
    <property type="protein sequence ID" value="MER7183938.1"/>
    <property type="molecule type" value="Genomic_DNA"/>
</dbReference>
<dbReference type="Pfam" id="PF00440">
    <property type="entry name" value="TetR_N"/>
    <property type="match status" value="1"/>
</dbReference>
<dbReference type="InterPro" id="IPR001647">
    <property type="entry name" value="HTH_TetR"/>
</dbReference>
<keyword evidence="8" id="KW-1185">Reference proteome</keyword>
<dbReference type="InterPro" id="IPR036271">
    <property type="entry name" value="Tet_transcr_reg_TetR-rel_C_sf"/>
</dbReference>
<proteinExistence type="predicted"/>
<dbReference type="InterPro" id="IPR009057">
    <property type="entry name" value="Homeodomain-like_sf"/>
</dbReference>
<dbReference type="SUPFAM" id="SSF46689">
    <property type="entry name" value="Homeodomain-like"/>
    <property type="match status" value="1"/>
</dbReference>
<dbReference type="PANTHER" id="PTHR30055">
    <property type="entry name" value="HTH-TYPE TRANSCRIPTIONAL REGULATOR RUTR"/>
    <property type="match status" value="1"/>
</dbReference>
<evidence type="ECO:0000313" key="7">
    <source>
        <dbReference type="EMBL" id="MER7183938.1"/>
    </source>
</evidence>
<dbReference type="PROSITE" id="PS50977">
    <property type="entry name" value="HTH_TETR_2"/>
    <property type="match status" value="1"/>
</dbReference>
<accession>A0ABV1X4M2</accession>
<gene>
    <name evidence="7" type="ORF">ABT404_31465</name>
</gene>
<keyword evidence="1" id="KW-0678">Repressor</keyword>
<keyword evidence="3 5" id="KW-0238">DNA-binding</keyword>
<dbReference type="PANTHER" id="PTHR30055:SF234">
    <property type="entry name" value="HTH-TYPE TRANSCRIPTIONAL REGULATOR BETI"/>
    <property type="match status" value="1"/>
</dbReference>
<feature type="DNA-binding region" description="H-T-H motif" evidence="5">
    <location>
        <begin position="36"/>
        <end position="55"/>
    </location>
</feature>
<dbReference type="InterPro" id="IPR039538">
    <property type="entry name" value="BetI_C"/>
</dbReference>
<keyword evidence="4" id="KW-0804">Transcription</keyword>
<evidence type="ECO:0000259" key="6">
    <source>
        <dbReference type="PROSITE" id="PS50977"/>
    </source>
</evidence>
<evidence type="ECO:0000256" key="1">
    <source>
        <dbReference type="ARBA" id="ARBA00022491"/>
    </source>
</evidence>
<evidence type="ECO:0000256" key="5">
    <source>
        <dbReference type="PROSITE-ProRule" id="PRU00335"/>
    </source>
</evidence>
<feature type="domain" description="HTH tetR-type" evidence="6">
    <location>
        <begin position="13"/>
        <end position="73"/>
    </location>
</feature>
<sequence>MSEPRAPRKRADDGRRAEIIEAAWRLIAREGVAAATTRKVAQEAGVPAGSLHYWFAGMDEVLEEVVAAVADELRQGAEAGAGSGQLVDRLRGAFRAVRDNDPGRQLAMYEMTAWALRKPRLAHIAQHQYAEYDRLATKQLAAWADETGAELPVDPAVAGTFITALFDGLTLSWLANPENTDVDAVLTFASVLLEQHASIAAQAQ</sequence>
<dbReference type="InterPro" id="IPR050109">
    <property type="entry name" value="HTH-type_TetR-like_transc_reg"/>
</dbReference>
<protein>
    <submittedName>
        <fullName evidence="7">TetR family transcriptional regulator</fullName>
    </submittedName>
</protein>
<reference evidence="7 8" key="1">
    <citation type="submission" date="2024-06" db="EMBL/GenBank/DDBJ databases">
        <title>The Natural Products Discovery Center: Release of the First 8490 Sequenced Strains for Exploring Actinobacteria Biosynthetic Diversity.</title>
        <authorList>
            <person name="Kalkreuter E."/>
            <person name="Kautsar S.A."/>
            <person name="Yang D."/>
            <person name="Bader C.D."/>
            <person name="Teijaro C.N."/>
            <person name="Fluegel L."/>
            <person name="Davis C.M."/>
            <person name="Simpson J.R."/>
            <person name="Lauterbach L."/>
            <person name="Steele A.D."/>
            <person name="Gui C."/>
            <person name="Meng S."/>
            <person name="Li G."/>
            <person name="Viehrig K."/>
            <person name="Ye F."/>
            <person name="Su P."/>
            <person name="Kiefer A.F."/>
            <person name="Nichols A."/>
            <person name="Cepeda A.J."/>
            <person name="Yan W."/>
            <person name="Fan B."/>
            <person name="Jiang Y."/>
            <person name="Adhikari A."/>
            <person name="Zheng C.-J."/>
            <person name="Schuster L."/>
            <person name="Cowan T.M."/>
            <person name="Smanski M.J."/>
            <person name="Chevrette M.G."/>
            <person name="De Carvalho L.P.S."/>
            <person name="Shen B."/>
        </authorList>
    </citation>
    <scope>NUCLEOTIDE SEQUENCE [LARGE SCALE GENOMIC DNA]</scope>
    <source>
        <strain evidence="7 8">NPDC000234</strain>
    </source>
</reference>
<dbReference type="Pfam" id="PF13977">
    <property type="entry name" value="TetR_C_6"/>
    <property type="match status" value="1"/>
</dbReference>
<evidence type="ECO:0000256" key="4">
    <source>
        <dbReference type="ARBA" id="ARBA00023163"/>
    </source>
</evidence>
<comment type="caution">
    <text evidence="7">The sequence shown here is derived from an EMBL/GenBank/DDBJ whole genome shotgun (WGS) entry which is preliminary data.</text>
</comment>
<dbReference type="SUPFAM" id="SSF48498">
    <property type="entry name" value="Tetracyclin repressor-like, C-terminal domain"/>
    <property type="match status" value="1"/>
</dbReference>
<evidence type="ECO:0000313" key="8">
    <source>
        <dbReference type="Proteomes" id="UP001474181"/>
    </source>
</evidence>
<organism evidence="7 8">
    <name type="scientific">Streptomyces hyaluromycini</name>
    <dbReference type="NCBI Taxonomy" id="1377993"/>
    <lineage>
        <taxon>Bacteria</taxon>
        <taxon>Bacillati</taxon>
        <taxon>Actinomycetota</taxon>
        <taxon>Actinomycetes</taxon>
        <taxon>Kitasatosporales</taxon>
        <taxon>Streptomycetaceae</taxon>
        <taxon>Streptomyces</taxon>
    </lineage>
</organism>
<dbReference type="PRINTS" id="PR00455">
    <property type="entry name" value="HTHTETR"/>
</dbReference>
<evidence type="ECO:0000256" key="3">
    <source>
        <dbReference type="ARBA" id="ARBA00023125"/>
    </source>
</evidence>
<dbReference type="Gene3D" id="1.10.357.10">
    <property type="entry name" value="Tetracycline Repressor, domain 2"/>
    <property type="match status" value="1"/>
</dbReference>
<name>A0ABV1X4M2_9ACTN</name>
<keyword evidence="2" id="KW-0805">Transcription regulation</keyword>
<evidence type="ECO:0000256" key="2">
    <source>
        <dbReference type="ARBA" id="ARBA00023015"/>
    </source>
</evidence>
<dbReference type="Proteomes" id="UP001474181">
    <property type="component" value="Unassembled WGS sequence"/>
</dbReference>